<gene>
    <name evidence="1" type="ORF">CINCED_3A006884</name>
</gene>
<name>A0A5E4M109_9HEMI</name>
<dbReference type="Proteomes" id="UP000325440">
    <property type="component" value="Unassembled WGS sequence"/>
</dbReference>
<dbReference type="CDD" id="cd02440">
    <property type="entry name" value="AdoMet_MTases"/>
    <property type="match status" value="1"/>
</dbReference>
<dbReference type="InterPro" id="IPR007884">
    <property type="entry name" value="METL9"/>
</dbReference>
<keyword evidence="1" id="KW-0489">Methyltransferase</keyword>
<proteinExistence type="predicted"/>
<dbReference type="Gene3D" id="3.40.50.150">
    <property type="entry name" value="Vaccinia Virus protein VP39"/>
    <property type="match status" value="1"/>
</dbReference>
<dbReference type="InterPro" id="IPR029063">
    <property type="entry name" value="SAM-dependent_MTases_sf"/>
</dbReference>
<organism evidence="1 2">
    <name type="scientific">Cinara cedri</name>
    <dbReference type="NCBI Taxonomy" id="506608"/>
    <lineage>
        <taxon>Eukaryota</taxon>
        <taxon>Metazoa</taxon>
        <taxon>Ecdysozoa</taxon>
        <taxon>Arthropoda</taxon>
        <taxon>Hexapoda</taxon>
        <taxon>Insecta</taxon>
        <taxon>Pterygota</taxon>
        <taxon>Neoptera</taxon>
        <taxon>Paraneoptera</taxon>
        <taxon>Hemiptera</taxon>
        <taxon>Sternorrhyncha</taxon>
        <taxon>Aphidomorpha</taxon>
        <taxon>Aphidoidea</taxon>
        <taxon>Aphididae</taxon>
        <taxon>Lachninae</taxon>
        <taxon>Cinara</taxon>
    </lineage>
</organism>
<dbReference type="AlphaFoldDB" id="A0A5E4M109"/>
<dbReference type="EMBL" id="CABPRJ010000003">
    <property type="protein sequence ID" value="VVC24528.1"/>
    <property type="molecule type" value="Genomic_DNA"/>
</dbReference>
<dbReference type="SUPFAM" id="SSF53335">
    <property type="entry name" value="S-adenosyl-L-methionine-dependent methyltransferases"/>
    <property type="match status" value="1"/>
</dbReference>
<sequence>MNRYSSRGLAKVMAENALLSESLKKLNKATWYSVDKSDLDPDVLAKFVQMAADADTERFMDDSTEQSDRMLTQLWQSFVSTVLNPFMTKTSINGFLQRGSMFVFSTDQIRRLLNTTHFATGTTLIDLGAGDGATTEKYIPLVRRIYTTEKSVPMIRILSKKGFKLLDADSWWTNGEKFDVVSCLNLLDRCSDPEKLLADMKHAVKPDGRIVVALVLPYRPFDEFRSAVPEGKLLIAGKTFEQQVCSVIRDVFEPFGFNVLCWTRLPYLCEGDLVQDYYWLDDAVFILSVQNQKVVRPTVHVPQNECNK</sequence>
<keyword evidence="2" id="KW-1185">Reference proteome</keyword>
<protein>
    <submittedName>
        <fullName evidence="1">DREV methyltransferase,S-adenosyl-L-methionine-dependent methyltransferase</fullName>
    </submittedName>
</protein>
<dbReference type="GO" id="GO:0032259">
    <property type="term" value="P:methylation"/>
    <property type="evidence" value="ECO:0007669"/>
    <property type="project" value="UniProtKB-KW"/>
</dbReference>
<reference evidence="1 2" key="1">
    <citation type="submission" date="2019-08" db="EMBL/GenBank/DDBJ databases">
        <authorList>
            <person name="Alioto T."/>
            <person name="Alioto T."/>
            <person name="Gomez Garrido J."/>
        </authorList>
    </citation>
    <scope>NUCLEOTIDE SEQUENCE [LARGE SCALE GENOMIC DNA]</scope>
</reference>
<dbReference type="PANTHER" id="PTHR12890">
    <property type="entry name" value="DREV PROTEIN"/>
    <property type="match status" value="1"/>
</dbReference>
<keyword evidence="1" id="KW-0808">Transferase</keyword>
<dbReference type="Pfam" id="PF05219">
    <property type="entry name" value="DREV"/>
    <property type="match status" value="1"/>
</dbReference>
<dbReference type="OrthoDB" id="199041at2759"/>
<dbReference type="PANTHER" id="PTHR12890:SF0">
    <property type="entry name" value="PROTEIN-L-HISTIDINE N-PROS-METHYLTRANSFERASE"/>
    <property type="match status" value="1"/>
</dbReference>
<evidence type="ECO:0000313" key="2">
    <source>
        <dbReference type="Proteomes" id="UP000325440"/>
    </source>
</evidence>
<dbReference type="GO" id="GO:0106370">
    <property type="term" value="F:protein-L-histidine N-pros-methyltransferase activity"/>
    <property type="evidence" value="ECO:0007669"/>
    <property type="project" value="InterPro"/>
</dbReference>
<evidence type="ECO:0000313" key="1">
    <source>
        <dbReference type="EMBL" id="VVC24528.1"/>
    </source>
</evidence>
<accession>A0A5E4M109</accession>